<dbReference type="Proteomes" id="UP001163823">
    <property type="component" value="Chromosome 5"/>
</dbReference>
<dbReference type="AlphaFoldDB" id="A0AAD7PV77"/>
<gene>
    <name evidence="1" type="ORF">O6P43_013085</name>
</gene>
<organism evidence="1 2">
    <name type="scientific">Quillaja saponaria</name>
    <name type="common">Soap bark tree</name>
    <dbReference type="NCBI Taxonomy" id="32244"/>
    <lineage>
        <taxon>Eukaryota</taxon>
        <taxon>Viridiplantae</taxon>
        <taxon>Streptophyta</taxon>
        <taxon>Embryophyta</taxon>
        <taxon>Tracheophyta</taxon>
        <taxon>Spermatophyta</taxon>
        <taxon>Magnoliopsida</taxon>
        <taxon>eudicotyledons</taxon>
        <taxon>Gunneridae</taxon>
        <taxon>Pentapetalae</taxon>
        <taxon>rosids</taxon>
        <taxon>fabids</taxon>
        <taxon>Fabales</taxon>
        <taxon>Quillajaceae</taxon>
        <taxon>Quillaja</taxon>
    </lineage>
</organism>
<keyword evidence="2" id="KW-1185">Reference proteome</keyword>
<comment type="caution">
    <text evidence="1">The sequence shown here is derived from an EMBL/GenBank/DDBJ whole genome shotgun (WGS) entry which is preliminary data.</text>
</comment>
<evidence type="ECO:0000313" key="2">
    <source>
        <dbReference type="Proteomes" id="UP001163823"/>
    </source>
</evidence>
<sequence>MCLSDADRLRVQVNSFSDTERRKLYVMDATKRRWHTENPLVETVGNKDSLSGIRSISQYLSQIKSVGDWGKGRYGSSGSAISSRNPTARRSLRFGQQLGQESGDYFCALSSSPKKNLNFESYTVQEKRRDSASVVKTQLRGERGCRFSEKSLINADELELSCTITSNPVSL</sequence>
<name>A0AAD7PV77_QUISA</name>
<dbReference type="KEGG" id="qsa:O6P43_013085"/>
<accession>A0AAD7PV77</accession>
<evidence type="ECO:0000313" key="1">
    <source>
        <dbReference type="EMBL" id="KAJ7969073.1"/>
    </source>
</evidence>
<protein>
    <submittedName>
        <fullName evidence="1">Protein POLLENLESS 3</fullName>
    </submittedName>
</protein>
<proteinExistence type="predicted"/>
<reference evidence="1" key="1">
    <citation type="journal article" date="2023" name="Science">
        <title>Elucidation of the pathway for biosynthesis of saponin adjuvants from the soapbark tree.</title>
        <authorList>
            <person name="Reed J."/>
            <person name="Orme A."/>
            <person name="El-Demerdash A."/>
            <person name="Owen C."/>
            <person name="Martin L.B.B."/>
            <person name="Misra R.C."/>
            <person name="Kikuchi S."/>
            <person name="Rejzek M."/>
            <person name="Martin A.C."/>
            <person name="Harkess A."/>
            <person name="Leebens-Mack J."/>
            <person name="Louveau T."/>
            <person name="Stephenson M.J."/>
            <person name="Osbourn A."/>
        </authorList>
    </citation>
    <scope>NUCLEOTIDE SEQUENCE</scope>
    <source>
        <strain evidence="1">S10</strain>
    </source>
</reference>
<dbReference type="EMBL" id="JARAOO010000005">
    <property type="protein sequence ID" value="KAJ7969073.1"/>
    <property type="molecule type" value="Genomic_DNA"/>
</dbReference>